<name>A7SRC9_NEMVE</name>
<dbReference type="GO" id="GO:0042063">
    <property type="term" value="P:gliogenesis"/>
    <property type="evidence" value="ECO:0007669"/>
    <property type="project" value="UniProtKB-ARBA"/>
</dbReference>
<dbReference type="GO" id="GO:0000902">
    <property type="term" value="P:cell morphogenesis"/>
    <property type="evidence" value="ECO:0007669"/>
    <property type="project" value="UniProtKB-ARBA"/>
</dbReference>
<protein>
    <recommendedName>
        <fullName evidence="9">EGF-like domain-containing protein</fullName>
    </recommendedName>
</protein>
<dbReference type="PROSITE" id="PS50026">
    <property type="entry name" value="EGF_3"/>
    <property type="match status" value="1"/>
</dbReference>
<dbReference type="CDD" id="cd00054">
    <property type="entry name" value="EGF_CA"/>
    <property type="match status" value="1"/>
</dbReference>
<dbReference type="AlphaFoldDB" id="A7SRC9"/>
<dbReference type="HOGENOM" id="CLU_1697615_0_0_1"/>
<evidence type="ECO:0000256" key="8">
    <source>
        <dbReference type="SAM" id="SignalP"/>
    </source>
</evidence>
<gene>
    <name evidence="10" type="ORF">NEMVEDRAFT_v1g216242</name>
</gene>
<evidence type="ECO:0000256" key="5">
    <source>
        <dbReference type="ARBA" id="ARBA00023157"/>
    </source>
</evidence>
<dbReference type="SMART" id="SM00181">
    <property type="entry name" value="EGF"/>
    <property type="match status" value="1"/>
</dbReference>
<keyword evidence="6" id="KW-0325">Glycoprotein</keyword>
<comment type="similarity">
    <text evidence="1">Belongs to the EGF domain peptide family.</text>
</comment>
<dbReference type="GO" id="GO:0005886">
    <property type="term" value="C:plasma membrane"/>
    <property type="evidence" value="ECO:0007669"/>
    <property type="project" value="UniProtKB-ARBA"/>
</dbReference>
<evidence type="ECO:0000256" key="7">
    <source>
        <dbReference type="PROSITE-ProRule" id="PRU00076"/>
    </source>
</evidence>
<keyword evidence="5 7" id="KW-1015">Disulfide bond</keyword>
<dbReference type="Pfam" id="PF00008">
    <property type="entry name" value="EGF"/>
    <property type="match status" value="1"/>
</dbReference>
<evidence type="ECO:0000259" key="9">
    <source>
        <dbReference type="PROSITE" id="PS50026"/>
    </source>
</evidence>
<comment type="caution">
    <text evidence="7">Lacks conserved residue(s) required for the propagation of feature annotation.</text>
</comment>
<dbReference type="InParanoid" id="A7SRC9"/>
<evidence type="ECO:0000256" key="2">
    <source>
        <dbReference type="ARBA" id="ARBA00022536"/>
    </source>
</evidence>
<keyword evidence="11" id="KW-1185">Reference proteome</keyword>
<dbReference type="PhylomeDB" id="A7SRC9"/>
<keyword evidence="2 7" id="KW-0245">EGF-like domain</keyword>
<keyword evidence="4" id="KW-0677">Repeat</keyword>
<feature type="disulfide bond" evidence="7">
    <location>
        <begin position="142"/>
        <end position="151"/>
    </location>
</feature>
<reference evidence="10 11" key="1">
    <citation type="journal article" date="2007" name="Science">
        <title>Sea anemone genome reveals ancestral eumetazoan gene repertoire and genomic organization.</title>
        <authorList>
            <person name="Putnam N.H."/>
            <person name="Srivastava M."/>
            <person name="Hellsten U."/>
            <person name="Dirks B."/>
            <person name="Chapman J."/>
            <person name="Salamov A."/>
            <person name="Terry A."/>
            <person name="Shapiro H."/>
            <person name="Lindquist E."/>
            <person name="Kapitonov V.V."/>
            <person name="Jurka J."/>
            <person name="Genikhovich G."/>
            <person name="Grigoriev I.V."/>
            <person name="Lucas S.M."/>
            <person name="Steele R.E."/>
            <person name="Finnerty J.R."/>
            <person name="Technau U."/>
            <person name="Martindale M.Q."/>
            <person name="Rokhsar D.S."/>
        </authorList>
    </citation>
    <scope>NUCLEOTIDE SEQUENCE [LARGE SCALE GENOMIC DNA]</scope>
    <source>
        <strain evidence="11">CH2 X CH6</strain>
    </source>
</reference>
<dbReference type="Proteomes" id="UP000001593">
    <property type="component" value="Unassembled WGS sequence"/>
</dbReference>
<dbReference type="Gene3D" id="2.10.25.10">
    <property type="entry name" value="Laminin"/>
    <property type="match status" value="1"/>
</dbReference>
<evidence type="ECO:0000313" key="10">
    <source>
        <dbReference type="EMBL" id="EDO33728.1"/>
    </source>
</evidence>
<sequence length="155" mass="17268">MRATSPVITYTVLLLFVPSDILQLTSGDDTSHSTFFYPTESHKLYVGGQGILKTVQVTDNFACVFECVRFGETCQTVNYKKKSHGNGLHICELLKGVAQASLNRLVMDLDFDVYTKKNCNHKSCLNGGTCQKTDEDAFRCTCPPEFIGKHCERGE</sequence>
<evidence type="ECO:0000313" key="11">
    <source>
        <dbReference type="Proteomes" id="UP000001593"/>
    </source>
</evidence>
<dbReference type="InterPro" id="IPR000742">
    <property type="entry name" value="EGF"/>
</dbReference>
<dbReference type="EMBL" id="DS469760">
    <property type="protein sequence ID" value="EDO33728.1"/>
    <property type="molecule type" value="Genomic_DNA"/>
</dbReference>
<dbReference type="PROSITE" id="PS00022">
    <property type="entry name" value="EGF_1"/>
    <property type="match status" value="1"/>
</dbReference>
<dbReference type="GO" id="GO:0048666">
    <property type="term" value="P:neuron development"/>
    <property type="evidence" value="ECO:0007669"/>
    <property type="project" value="UniProtKB-ARBA"/>
</dbReference>
<feature type="domain" description="EGF-like" evidence="9">
    <location>
        <begin position="115"/>
        <end position="152"/>
    </location>
</feature>
<dbReference type="SUPFAM" id="SSF57196">
    <property type="entry name" value="EGF/Laminin"/>
    <property type="match status" value="1"/>
</dbReference>
<evidence type="ECO:0000256" key="3">
    <source>
        <dbReference type="ARBA" id="ARBA00022729"/>
    </source>
</evidence>
<dbReference type="GO" id="GO:0005112">
    <property type="term" value="F:Notch binding"/>
    <property type="evidence" value="ECO:0000318"/>
    <property type="project" value="GO_Central"/>
</dbReference>
<feature type="chain" id="PRO_5002713044" description="EGF-like domain-containing protein" evidence="8">
    <location>
        <begin position="28"/>
        <end position="155"/>
    </location>
</feature>
<evidence type="ECO:0000256" key="1">
    <source>
        <dbReference type="ARBA" id="ARBA00006373"/>
    </source>
</evidence>
<evidence type="ECO:0000256" key="6">
    <source>
        <dbReference type="ARBA" id="ARBA00023180"/>
    </source>
</evidence>
<dbReference type="FunFam" id="2.10.25.10:FF:000230">
    <property type="entry name" value="Delta-like protein"/>
    <property type="match status" value="1"/>
</dbReference>
<proteinExistence type="inferred from homology"/>
<organism evidence="10 11">
    <name type="scientific">Nematostella vectensis</name>
    <name type="common">Starlet sea anemone</name>
    <dbReference type="NCBI Taxonomy" id="45351"/>
    <lineage>
        <taxon>Eukaryota</taxon>
        <taxon>Metazoa</taxon>
        <taxon>Cnidaria</taxon>
        <taxon>Anthozoa</taxon>
        <taxon>Hexacorallia</taxon>
        <taxon>Actiniaria</taxon>
        <taxon>Edwardsiidae</taxon>
        <taxon>Nematostella</taxon>
    </lineage>
</organism>
<feature type="signal peptide" evidence="8">
    <location>
        <begin position="1"/>
        <end position="27"/>
    </location>
</feature>
<keyword evidence="3 8" id="KW-0732">Signal</keyword>
<evidence type="ECO:0000256" key="4">
    <source>
        <dbReference type="ARBA" id="ARBA00022737"/>
    </source>
</evidence>
<accession>A7SRC9</accession>